<dbReference type="InterPro" id="IPR050545">
    <property type="entry name" value="Mycobact_MmpL"/>
</dbReference>
<dbReference type="PROSITE" id="PS50156">
    <property type="entry name" value="SSD"/>
    <property type="match status" value="1"/>
</dbReference>
<dbReference type="OrthoDB" id="2365435at2"/>
<feature type="transmembrane region" description="Helical" evidence="8">
    <location>
        <begin position="622"/>
        <end position="647"/>
    </location>
</feature>
<evidence type="ECO:0000259" key="9">
    <source>
        <dbReference type="PROSITE" id="PS50156"/>
    </source>
</evidence>
<feature type="transmembrane region" description="Helical" evidence="8">
    <location>
        <begin position="553"/>
        <end position="575"/>
    </location>
</feature>
<evidence type="ECO:0000313" key="10">
    <source>
        <dbReference type="EMBL" id="RKS69125.1"/>
    </source>
</evidence>
<keyword evidence="3" id="KW-1003">Cell membrane</keyword>
<gene>
    <name evidence="10" type="ORF">BZB76_6264</name>
</gene>
<sequence>MTRAYRFASLPCGRRAKWVVLGVWIAVLIVSFPLAGKLTDAQTNDSSAWLPNDAESTRVVEESKRFVPSETLPAVIVYHRDGAAITAADRAKAAADVPRLKAVKSDLETSGPKRQLAVDVKGPIPAQDGKALETIVTVHVGNDGWAVLGPGIEDYRDIVQKGPPGLEAHITGPAGYGGDFSNVFSGFDSALLAVTAAIVIAILLLTYRSPVLWLAPLVCVAFSLMAAQALIYLLAEYAGLTVNGQAAFILTVLVFGAGTDYALLLIARYREELRRHQDRHEAMAVALHRAGPAIIASGSTVALSMLALLFAVLSSTQSMGPVMAIGIVVAFAAMVTLLPALLVICGRWMFWPRRPVYGSDEPTERGLWARVGSAVAVRPRLTWIVTAVVLGALSVGVLGLRTDTLAAKDSFSTGKPDSVTGEEVLGRHFPAGSGAPLQVITNAGTGDKVRAQLLNVPGIADVRVPAKPSGGRIYLEGTLSVPPDSDRGFAAVERAREAVHDVPGANAIVGGASAVTLDVSDASHRDQNVVIPIVLVVVFLILAVLLRALVAPLLLILTVVVSYGAALGVSALVFNHVFGFASTDPSFALWTFVFLVALGTDYNIFLMTRVHEESRRVGTRRGALVGLAATGGVITSAGTVLAGTFAALGTMPLVFVAALGFTVAFGVLLDTFIVRSVLVTALNLDVGRHMWWPSRLARAEAEAPADAPGTPGASGEPAPAARGD</sequence>
<evidence type="ECO:0000256" key="6">
    <source>
        <dbReference type="ARBA" id="ARBA00023136"/>
    </source>
</evidence>
<dbReference type="EMBL" id="RBWU01000007">
    <property type="protein sequence ID" value="RKS69125.1"/>
    <property type="molecule type" value="Genomic_DNA"/>
</dbReference>
<dbReference type="SUPFAM" id="SSF82866">
    <property type="entry name" value="Multidrug efflux transporter AcrB transmembrane domain"/>
    <property type="match status" value="2"/>
</dbReference>
<comment type="similarity">
    <text evidence="2">Belongs to the resistance-nodulation-cell division (RND) (TC 2.A.6) family. MmpL subfamily.</text>
</comment>
<dbReference type="InterPro" id="IPR004869">
    <property type="entry name" value="MMPL_dom"/>
</dbReference>
<feature type="compositionally biased region" description="Low complexity" evidence="7">
    <location>
        <begin position="702"/>
        <end position="714"/>
    </location>
</feature>
<evidence type="ECO:0000256" key="1">
    <source>
        <dbReference type="ARBA" id="ARBA00004651"/>
    </source>
</evidence>
<feature type="transmembrane region" description="Helical" evidence="8">
    <location>
        <begin position="290"/>
        <end position="313"/>
    </location>
</feature>
<feature type="transmembrane region" description="Helical" evidence="8">
    <location>
        <begin position="212"/>
        <end position="235"/>
    </location>
</feature>
<feature type="transmembrane region" description="Helical" evidence="8">
    <location>
        <begin position="587"/>
        <end position="610"/>
    </location>
</feature>
<dbReference type="AlphaFoldDB" id="A0A495QBQ6"/>
<evidence type="ECO:0000256" key="8">
    <source>
        <dbReference type="SAM" id="Phobius"/>
    </source>
</evidence>
<accession>A0A495QBQ6</accession>
<organism evidence="10 11">
    <name type="scientific">Actinomadura pelletieri DSM 43383</name>
    <dbReference type="NCBI Taxonomy" id="1120940"/>
    <lineage>
        <taxon>Bacteria</taxon>
        <taxon>Bacillati</taxon>
        <taxon>Actinomycetota</taxon>
        <taxon>Actinomycetes</taxon>
        <taxon>Streptosporangiales</taxon>
        <taxon>Thermomonosporaceae</taxon>
        <taxon>Actinomadura</taxon>
    </lineage>
</organism>
<comment type="caution">
    <text evidence="10">The sequence shown here is derived from an EMBL/GenBank/DDBJ whole genome shotgun (WGS) entry which is preliminary data.</text>
</comment>
<feature type="transmembrane region" description="Helical" evidence="8">
    <location>
        <begin position="529"/>
        <end position="546"/>
    </location>
</feature>
<reference evidence="10 11" key="1">
    <citation type="submission" date="2018-10" db="EMBL/GenBank/DDBJ databases">
        <title>Genomic Encyclopedia of Archaeal and Bacterial Type Strains, Phase II (KMG-II): from individual species to whole genera.</title>
        <authorList>
            <person name="Goeker M."/>
        </authorList>
    </citation>
    <scope>NUCLEOTIDE SEQUENCE [LARGE SCALE GENOMIC DNA]</scope>
    <source>
        <strain evidence="10 11">DSM 43383</strain>
    </source>
</reference>
<dbReference type="GO" id="GO:0005886">
    <property type="term" value="C:plasma membrane"/>
    <property type="evidence" value="ECO:0007669"/>
    <property type="project" value="UniProtKB-SubCell"/>
</dbReference>
<evidence type="ECO:0000256" key="5">
    <source>
        <dbReference type="ARBA" id="ARBA00022989"/>
    </source>
</evidence>
<feature type="transmembrane region" description="Helical" evidence="8">
    <location>
        <begin position="381"/>
        <end position="400"/>
    </location>
</feature>
<keyword evidence="5 8" id="KW-1133">Transmembrane helix</keyword>
<dbReference type="PANTHER" id="PTHR33406">
    <property type="entry name" value="MEMBRANE PROTEIN MJ1562-RELATED"/>
    <property type="match status" value="1"/>
</dbReference>
<feature type="region of interest" description="Disordered" evidence="7">
    <location>
        <begin position="701"/>
        <end position="724"/>
    </location>
</feature>
<feature type="transmembrane region" description="Helical" evidence="8">
    <location>
        <begin position="653"/>
        <end position="674"/>
    </location>
</feature>
<comment type="subcellular location">
    <subcellularLocation>
        <location evidence="1">Cell membrane</location>
        <topology evidence="1">Multi-pass membrane protein</topology>
    </subcellularLocation>
</comment>
<dbReference type="Gene3D" id="1.20.1640.10">
    <property type="entry name" value="Multidrug efflux transporter AcrB transmembrane domain"/>
    <property type="match status" value="2"/>
</dbReference>
<keyword evidence="11" id="KW-1185">Reference proteome</keyword>
<keyword evidence="4 8" id="KW-0812">Transmembrane</keyword>
<name>A0A495QBQ6_9ACTN</name>
<feature type="transmembrane region" description="Helical" evidence="8">
    <location>
        <begin position="16"/>
        <end position="35"/>
    </location>
</feature>
<keyword evidence="6 8" id="KW-0472">Membrane</keyword>
<feature type="transmembrane region" description="Helical" evidence="8">
    <location>
        <begin position="247"/>
        <end position="269"/>
    </location>
</feature>
<dbReference type="RefSeq" id="WP_121437910.1">
    <property type="nucleotide sequence ID" value="NZ_RBWU01000007.1"/>
</dbReference>
<feature type="transmembrane region" description="Helical" evidence="8">
    <location>
        <begin position="183"/>
        <end position="205"/>
    </location>
</feature>
<dbReference type="PANTHER" id="PTHR33406:SF6">
    <property type="entry name" value="MEMBRANE PROTEIN YDGH-RELATED"/>
    <property type="match status" value="1"/>
</dbReference>
<dbReference type="Proteomes" id="UP000274601">
    <property type="component" value="Unassembled WGS sequence"/>
</dbReference>
<dbReference type="InterPro" id="IPR000731">
    <property type="entry name" value="SSD"/>
</dbReference>
<dbReference type="Pfam" id="PF03176">
    <property type="entry name" value="MMPL"/>
    <property type="match status" value="2"/>
</dbReference>
<evidence type="ECO:0000256" key="3">
    <source>
        <dbReference type="ARBA" id="ARBA00022475"/>
    </source>
</evidence>
<evidence type="ECO:0000256" key="7">
    <source>
        <dbReference type="SAM" id="MobiDB-lite"/>
    </source>
</evidence>
<feature type="domain" description="SSD" evidence="9">
    <location>
        <begin position="212"/>
        <end position="344"/>
    </location>
</feature>
<evidence type="ECO:0000313" key="11">
    <source>
        <dbReference type="Proteomes" id="UP000274601"/>
    </source>
</evidence>
<proteinExistence type="inferred from homology"/>
<evidence type="ECO:0000256" key="2">
    <source>
        <dbReference type="ARBA" id="ARBA00010157"/>
    </source>
</evidence>
<protein>
    <submittedName>
        <fullName evidence="10">RND superfamily putative drug exporter</fullName>
    </submittedName>
</protein>
<feature type="transmembrane region" description="Helical" evidence="8">
    <location>
        <begin position="319"/>
        <end position="344"/>
    </location>
</feature>
<evidence type="ECO:0000256" key="4">
    <source>
        <dbReference type="ARBA" id="ARBA00022692"/>
    </source>
</evidence>